<evidence type="ECO:0000256" key="7">
    <source>
        <dbReference type="ARBA" id="ARBA00022967"/>
    </source>
</evidence>
<comment type="subcellular location">
    <subcellularLocation>
        <location evidence="1">Cell membrane</location>
        <topology evidence="1">Peripheral membrane protein</topology>
    </subcellularLocation>
</comment>
<keyword evidence="3" id="KW-1003">Cell membrane</keyword>
<evidence type="ECO:0000256" key="8">
    <source>
        <dbReference type="ARBA" id="ARBA00023136"/>
    </source>
</evidence>
<dbReference type="AlphaFoldDB" id="A0A140LAF4"/>
<dbReference type="GO" id="GO:0005524">
    <property type="term" value="F:ATP binding"/>
    <property type="evidence" value="ECO:0007669"/>
    <property type="project" value="UniProtKB-KW"/>
</dbReference>
<proteinExistence type="predicted"/>
<feature type="domain" description="ABC transporter" evidence="9">
    <location>
        <begin position="5"/>
        <end position="240"/>
    </location>
</feature>
<keyword evidence="7" id="KW-1278">Translocase</keyword>
<dbReference type="InterPro" id="IPR003439">
    <property type="entry name" value="ABC_transporter-like_ATP-bd"/>
</dbReference>
<dbReference type="Proteomes" id="UP000070427">
    <property type="component" value="Unassembled WGS sequence"/>
</dbReference>
<evidence type="ECO:0000256" key="5">
    <source>
        <dbReference type="ARBA" id="ARBA00022741"/>
    </source>
</evidence>
<evidence type="ECO:0000256" key="6">
    <source>
        <dbReference type="ARBA" id="ARBA00022840"/>
    </source>
</evidence>
<dbReference type="Gene3D" id="3.40.50.300">
    <property type="entry name" value="P-loop containing nucleotide triphosphate hydrolases"/>
    <property type="match status" value="2"/>
</dbReference>
<name>A0A140LAF4_9FIRM</name>
<dbReference type="InterPro" id="IPR003593">
    <property type="entry name" value="AAA+_ATPase"/>
</dbReference>
<dbReference type="PROSITE" id="PS00211">
    <property type="entry name" value="ABC_TRANSPORTER_1"/>
    <property type="match status" value="2"/>
</dbReference>
<dbReference type="RefSeq" id="WP_066352954.1">
    <property type="nucleotide sequence ID" value="NZ_LOED01000010.1"/>
</dbReference>
<organism evidence="10 11">
    <name type="scientific">Fervidicola ferrireducens</name>
    <dbReference type="NCBI Taxonomy" id="520764"/>
    <lineage>
        <taxon>Bacteria</taxon>
        <taxon>Bacillati</taxon>
        <taxon>Bacillota</taxon>
        <taxon>Clostridia</taxon>
        <taxon>Thermosediminibacterales</taxon>
        <taxon>Thermosediminibacteraceae</taxon>
        <taxon>Fervidicola</taxon>
    </lineage>
</organism>
<dbReference type="EC" id="3.6.3.17" evidence="10"/>
<keyword evidence="4" id="KW-0677">Repeat</keyword>
<dbReference type="GO" id="GO:0005886">
    <property type="term" value="C:plasma membrane"/>
    <property type="evidence" value="ECO:0007669"/>
    <property type="project" value="UniProtKB-SubCell"/>
</dbReference>
<keyword evidence="8" id="KW-0472">Membrane</keyword>
<dbReference type="EMBL" id="LOED01000010">
    <property type="protein sequence ID" value="KXG77529.1"/>
    <property type="molecule type" value="Genomic_DNA"/>
</dbReference>
<dbReference type="GO" id="GO:0016887">
    <property type="term" value="F:ATP hydrolysis activity"/>
    <property type="evidence" value="ECO:0007669"/>
    <property type="project" value="InterPro"/>
</dbReference>
<gene>
    <name evidence="10" type="primary">rbsA</name>
    <name evidence="10" type="ORF">AN618_10810</name>
</gene>
<dbReference type="Pfam" id="PF00005">
    <property type="entry name" value="ABC_tran"/>
    <property type="match status" value="2"/>
</dbReference>
<protein>
    <submittedName>
        <fullName evidence="10">Ribose import ATP-binding protein RbsA</fullName>
        <ecNumber evidence="10">3.6.3.17</ecNumber>
    </submittedName>
</protein>
<dbReference type="CDD" id="cd03216">
    <property type="entry name" value="ABC_Carb_Monos_I"/>
    <property type="match status" value="1"/>
</dbReference>
<keyword evidence="2" id="KW-0813">Transport</keyword>
<evidence type="ECO:0000313" key="11">
    <source>
        <dbReference type="Proteomes" id="UP000070427"/>
    </source>
</evidence>
<feature type="domain" description="ABC transporter" evidence="9">
    <location>
        <begin position="257"/>
        <end position="501"/>
    </location>
</feature>
<dbReference type="PANTHER" id="PTHR43790">
    <property type="entry name" value="CARBOHYDRATE TRANSPORT ATP-BINDING PROTEIN MG119-RELATED"/>
    <property type="match status" value="1"/>
</dbReference>
<dbReference type="SMART" id="SM00382">
    <property type="entry name" value="AAA"/>
    <property type="match status" value="1"/>
</dbReference>
<evidence type="ECO:0000313" key="10">
    <source>
        <dbReference type="EMBL" id="KXG77529.1"/>
    </source>
</evidence>
<dbReference type="InParanoid" id="A0A140LAF4"/>
<dbReference type="InterPro" id="IPR050107">
    <property type="entry name" value="ABC_carbohydrate_import_ATPase"/>
</dbReference>
<sequence>MDKAVVLRGITKRFPGIVANDRIDLEVEKGEIHAIVGENGAGKSTLMKILAGIYQPDEGEIYIFGKKERITSPGRAIELKIGMVHQHFMLVDRFTVLENIILGAEKRLGIALDEKKCRKAVEELLSLYNFSLNLDARVEEISVGQAQRVEILKVLYRGADILVLDEPTAVLAPQEVKELFNNLRRLKSEGKTIIFISHKLDEVLEIADRITVLRRGRVEGTVLPSRVTKEDLARMMVGKPVMMKLDKEPVNAGDVLLSIKDLVVKESSGKPVVNGVSLEIRGGEIYGIAGIEGNGQKELAEAIIGLREASSGRIKACGRDITGLSIKEIRDLGVAFIPEDRHRQGLVLPMKVWENMILGYHTKKEFLKGKSLNLKAIRRFTKNKVEEYGVRLSSIEQPIEGLSGGNQQKVILGRELSREPKVIVASQPTRGLDVGAAEFVHRELLKMRKKGRAILLISADLEEVLSIADRVGVMYNGKITAEFRPEEVTSEDIGVYMLGGDVKAGEGK</sequence>
<keyword evidence="5" id="KW-0547">Nucleotide-binding</keyword>
<dbReference type="InterPro" id="IPR017871">
    <property type="entry name" value="ABC_transporter-like_CS"/>
</dbReference>
<keyword evidence="11" id="KW-1185">Reference proteome</keyword>
<dbReference type="PATRIC" id="fig|520764.3.peg.1117"/>
<evidence type="ECO:0000256" key="4">
    <source>
        <dbReference type="ARBA" id="ARBA00022737"/>
    </source>
</evidence>
<dbReference type="FunFam" id="3.40.50.300:FF:000127">
    <property type="entry name" value="Ribose import ATP-binding protein RbsA"/>
    <property type="match status" value="1"/>
</dbReference>
<reference evidence="10 11" key="1">
    <citation type="submission" date="2015-12" db="EMBL/GenBank/DDBJ databases">
        <title>Draft genome sequnece of Fervidicola ferrireducens strain Y170.</title>
        <authorList>
            <person name="Patel B.K."/>
        </authorList>
    </citation>
    <scope>NUCLEOTIDE SEQUENCE [LARGE SCALE GENOMIC DNA]</scope>
    <source>
        <strain evidence="10 11">Y170</strain>
    </source>
</reference>
<dbReference type="PROSITE" id="PS50893">
    <property type="entry name" value="ABC_TRANSPORTER_2"/>
    <property type="match status" value="2"/>
</dbReference>
<evidence type="ECO:0000256" key="3">
    <source>
        <dbReference type="ARBA" id="ARBA00022475"/>
    </source>
</evidence>
<keyword evidence="10" id="KW-0378">Hydrolase</keyword>
<dbReference type="PANTHER" id="PTHR43790:SF4">
    <property type="entry name" value="GUANOSINE IMPORT ATP-BINDING PROTEIN NUPO"/>
    <property type="match status" value="1"/>
</dbReference>
<comment type="caution">
    <text evidence="10">The sequence shown here is derived from an EMBL/GenBank/DDBJ whole genome shotgun (WGS) entry which is preliminary data.</text>
</comment>
<dbReference type="CDD" id="cd03215">
    <property type="entry name" value="ABC_Carb_Monos_II"/>
    <property type="match status" value="1"/>
</dbReference>
<dbReference type="STRING" id="520764.AN618_10810"/>
<keyword evidence="6 10" id="KW-0067">ATP-binding</keyword>
<dbReference type="InterPro" id="IPR027417">
    <property type="entry name" value="P-loop_NTPase"/>
</dbReference>
<dbReference type="OrthoDB" id="9771863at2"/>
<accession>A0A140LAF4</accession>
<dbReference type="SUPFAM" id="SSF52540">
    <property type="entry name" value="P-loop containing nucleoside triphosphate hydrolases"/>
    <property type="match status" value="2"/>
</dbReference>
<evidence type="ECO:0000256" key="2">
    <source>
        <dbReference type="ARBA" id="ARBA00022448"/>
    </source>
</evidence>
<evidence type="ECO:0000259" key="9">
    <source>
        <dbReference type="PROSITE" id="PS50893"/>
    </source>
</evidence>
<evidence type="ECO:0000256" key="1">
    <source>
        <dbReference type="ARBA" id="ARBA00004202"/>
    </source>
</evidence>
<dbReference type="FunCoup" id="A0A140LAF4">
    <property type="interactions" value="49"/>
</dbReference>